<evidence type="ECO:0000313" key="12">
    <source>
        <dbReference type="Proteomes" id="UP000494040"/>
    </source>
</evidence>
<dbReference type="GO" id="GO:0005634">
    <property type="term" value="C:nucleus"/>
    <property type="evidence" value="ECO:0007669"/>
    <property type="project" value="UniProtKB-SubCell"/>
</dbReference>
<dbReference type="OrthoDB" id="62495at2759"/>
<reference evidence="11" key="1">
    <citation type="submission" date="2022-01" db="UniProtKB">
        <authorList>
            <consortium name="EnsemblMetazoa"/>
        </authorList>
    </citation>
    <scope>IDENTIFICATION</scope>
</reference>
<dbReference type="OMA" id="RQAHCAW"/>
<dbReference type="GO" id="GO:0008170">
    <property type="term" value="F:N-methyltransferase activity"/>
    <property type="evidence" value="ECO:0007669"/>
    <property type="project" value="UniProtKB-ARBA"/>
</dbReference>
<dbReference type="GO" id="GO:0008276">
    <property type="term" value="F:protein methyltransferase activity"/>
    <property type="evidence" value="ECO:0007669"/>
    <property type="project" value="UniProtKB-ARBA"/>
</dbReference>
<evidence type="ECO:0000256" key="2">
    <source>
        <dbReference type="ARBA" id="ARBA00004496"/>
    </source>
</evidence>
<dbReference type="SUPFAM" id="SSF82199">
    <property type="entry name" value="SET domain"/>
    <property type="match status" value="1"/>
</dbReference>
<dbReference type="InterPro" id="IPR001214">
    <property type="entry name" value="SET_dom"/>
</dbReference>
<keyword evidence="4" id="KW-0489">Methyltransferase</keyword>
<keyword evidence="7" id="KW-0539">Nucleus</keyword>
<dbReference type="Gene3D" id="1.10.220.160">
    <property type="match status" value="1"/>
</dbReference>
<dbReference type="EnsemblMetazoa" id="XM_014383965.2">
    <property type="protein sequence ID" value="XP_014239451.1"/>
    <property type="gene ID" value="LOC106660892"/>
</dbReference>
<dbReference type="InterPro" id="IPR044421">
    <property type="entry name" value="SMYD4_SET"/>
</dbReference>
<protein>
    <recommendedName>
        <fullName evidence="10">SET domain-containing protein</fullName>
    </recommendedName>
</protein>
<dbReference type="AlphaFoldDB" id="A0A8I6TB20"/>
<dbReference type="GO" id="GO:0032259">
    <property type="term" value="P:methylation"/>
    <property type="evidence" value="ECO:0007669"/>
    <property type="project" value="UniProtKB-KW"/>
</dbReference>
<dbReference type="InterPro" id="IPR011990">
    <property type="entry name" value="TPR-like_helical_dom_sf"/>
</dbReference>
<keyword evidence="12" id="KW-1185">Reference proteome</keyword>
<keyword evidence="6" id="KW-0949">S-adenosyl-L-methionine</keyword>
<evidence type="ECO:0000256" key="5">
    <source>
        <dbReference type="ARBA" id="ARBA00022679"/>
    </source>
</evidence>
<organism evidence="11 12">
    <name type="scientific">Cimex lectularius</name>
    <name type="common">Bed bug</name>
    <name type="synonym">Acanthia lectularia</name>
    <dbReference type="NCBI Taxonomy" id="79782"/>
    <lineage>
        <taxon>Eukaryota</taxon>
        <taxon>Metazoa</taxon>
        <taxon>Ecdysozoa</taxon>
        <taxon>Arthropoda</taxon>
        <taxon>Hexapoda</taxon>
        <taxon>Insecta</taxon>
        <taxon>Pterygota</taxon>
        <taxon>Neoptera</taxon>
        <taxon>Paraneoptera</taxon>
        <taxon>Hemiptera</taxon>
        <taxon>Heteroptera</taxon>
        <taxon>Panheteroptera</taxon>
        <taxon>Cimicomorpha</taxon>
        <taxon>Cimicidae</taxon>
        <taxon>Cimex</taxon>
    </lineage>
</organism>
<accession>A0A8I6TB20</accession>
<dbReference type="RefSeq" id="XP_014239451.1">
    <property type="nucleotide sequence ID" value="XM_014383965.2"/>
</dbReference>
<sequence length="726" mass="83266">MLDNYGINNWQLLLDCLLIDFVQAGKLTAFNKLSNKNKIKYCYTNKIINGRLTAFIEAVKQQQRFEKSTQISKEYRERGNKAFAKNELSQALDFYTKSILYAPVTSKEHALSLGNRSAALFLKGNFQACVLDIDSAMNITCKNQIVEDDKLYEVKLLVRKVKAQLKLGQEDGKQTLSRAYELIQDLNNKSFQNDKLNKLKKEVDGILEAINEDIKLKNDQMKYECCVENYLANIQSQFGENPQLKYTSNKIELKETEEKGRHIIAKDDVFCGDVLFIEAPFAFVTLPDPQHTVCQNCCQTDLDNPVGCDKCAEGSYCSEICKNEANKSFHYLECGFGLDILYSIGLAHLSLRLAIYGRDKTKQDEYERVKGLLSNLDKIEVEDFFLYSLTATLLLIYLKNHTGFFKKESIEEQYEFGAAILEHLGQLICNGHAIVSYSMSHRNNSPIAAEEQRRIGTGIFPSVSMMNHGCDPSVNASFVKSLLIVKSVKDLKKGEEVYNCYGPNFRRMTTKERKEALLDQYHFSCRCNACQSPTEFCTQFNKLWCTFCKSEINLETFKCTYCLTEFDVLKKQLSNLDMLKKEAECLINRDECEKALDILKNISSNLSCYVKNCNKELMEINDIKAVAFCKLCKWDQSFLSIERSLYFVKQIYGEMSLEVANEIVKLSDVAIEIISNKVLLKNNVSMLQRCLVYCKTALNIYNLYYGPYLKKYIDLQEKILILQNNC</sequence>
<dbReference type="InterPro" id="IPR052097">
    <property type="entry name" value="SET-MYND_domain_protein"/>
</dbReference>
<keyword evidence="5" id="KW-0808">Transferase</keyword>
<feature type="chain" id="PRO_5035222633" description="SET domain-containing protein" evidence="9">
    <location>
        <begin position="25"/>
        <end position="726"/>
    </location>
</feature>
<keyword evidence="3" id="KW-0963">Cytoplasm</keyword>
<dbReference type="InterPro" id="IPR046341">
    <property type="entry name" value="SET_dom_sf"/>
</dbReference>
<proteinExistence type="predicted"/>
<dbReference type="Proteomes" id="UP000494040">
    <property type="component" value="Unassembled WGS sequence"/>
</dbReference>
<comment type="catalytic activity">
    <reaction evidence="8">
        <text>L-lysyl-[protein] + S-adenosyl-L-methionine = N(6)-methyl-L-lysyl-[protein] + S-adenosyl-L-homocysteine + H(+)</text>
        <dbReference type="Rhea" id="RHEA:51736"/>
        <dbReference type="Rhea" id="RHEA-COMP:9752"/>
        <dbReference type="Rhea" id="RHEA-COMP:13053"/>
        <dbReference type="ChEBI" id="CHEBI:15378"/>
        <dbReference type="ChEBI" id="CHEBI:29969"/>
        <dbReference type="ChEBI" id="CHEBI:57856"/>
        <dbReference type="ChEBI" id="CHEBI:59789"/>
        <dbReference type="ChEBI" id="CHEBI:61929"/>
    </reaction>
</comment>
<dbReference type="CDD" id="cd10536">
    <property type="entry name" value="SET_SMYD4"/>
    <property type="match status" value="1"/>
</dbReference>
<evidence type="ECO:0000256" key="9">
    <source>
        <dbReference type="SAM" id="SignalP"/>
    </source>
</evidence>
<dbReference type="Gene3D" id="6.10.140.2220">
    <property type="match status" value="1"/>
</dbReference>
<dbReference type="SUPFAM" id="SSF144232">
    <property type="entry name" value="HIT/MYND zinc finger-like"/>
    <property type="match status" value="1"/>
</dbReference>
<evidence type="ECO:0000256" key="4">
    <source>
        <dbReference type="ARBA" id="ARBA00022603"/>
    </source>
</evidence>
<dbReference type="GO" id="GO:0042826">
    <property type="term" value="F:histone deacetylase binding"/>
    <property type="evidence" value="ECO:0007669"/>
    <property type="project" value="TreeGrafter"/>
</dbReference>
<dbReference type="PROSITE" id="PS50280">
    <property type="entry name" value="SET"/>
    <property type="match status" value="1"/>
</dbReference>
<evidence type="ECO:0000256" key="1">
    <source>
        <dbReference type="ARBA" id="ARBA00004123"/>
    </source>
</evidence>
<feature type="domain" description="SET" evidence="10">
    <location>
        <begin position="249"/>
        <end position="502"/>
    </location>
</feature>
<dbReference type="PANTHER" id="PTHR46165">
    <property type="entry name" value="SET AND MYND DOMAIN-CONTAINING PROTEIN 4"/>
    <property type="match status" value="1"/>
</dbReference>
<dbReference type="Gene3D" id="2.170.270.10">
    <property type="entry name" value="SET domain"/>
    <property type="match status" value="1"/>
</dbReference>
<evidence type="ECO:0000256" key="3">
    <source>
        <dbReference type="ARBA" id="ARBA00022490"/>
    </source>
</evidence>
<dbReference type="Gene3D" id="1.25.40.10">
    <property type="entry name" value="Tetratricopeptide repeat domain"/>
    <property type="match status" value="1"/>
</dbReference>
<evidence type="ECO:0000256" key="8">
    <source>
        <dbReference type="ARBA" id="ARBA00048985"/>
    </source>
</evidence>
<evidence type="ECO:0000313" key="11">
    <source>
        <dbReference type="EnsemblMetazoa" id="XP_014239451.1"/>
    </source>
</evidence>
<dbReference type="GeneID" id="106660892"/>
<dbReference type="SUPFAM" id="SSF48452">
    <property type="entry name" value="TPR-like"/>
    <property type="match status" value="1"/>
</dbReference>
<feature type="signal peptide" evidence="9">
    <location>
        <begin position="1"/>
        <end position="24"/>
    </location>
</feature>
<dbReference type="GO" id="GO:0008757">
    <property type="term" value="F:S-adenosylmethionine-dependent methyltransferase activity"/>
    <property type="evidence" value="ECO:0007669"/>
    <property type="project" value="UniProtKB-ARBA"/>
</dbReference>
<keyword evidence="9" id="KW-0732">Signal</keyword>
<dbReference type="KEGG" id="clec:106660892"/>
<dbReference type="Pfam" id="PF00856">
    <property type="entry name" value="SET"/>
    <property type="match status" value="1"/>
</dbReference>
<name>A0A8I6TB20_CIMLE</name>
<dbReference type="GO" id="GO:0005737">
    <property type="term" value="C:cytoplasm"/>
    <property type="evidence" value="ECO:0007669"/>
    <property type="project" value="UniProtKB-SubCell"/>
</dbReference>
<dbReference type="PANTHER" id="PTHR46165:SF2">
    <property type="entry name" value="SET AND MYND DOMAIN-CONTAINING PROTEIN 4"/>
    <property type="match status" value="1"/>
</dbReference>
<evidence type="ECO:0000256" key="6">
    <source>
        <dbReference type="ARBA" id="ARBA00022691"/>
    </source>
</evidence>
<evidence type="ECO:0000256" key="7">
    <source>
        <dbReference type="ARBA" id="ARBA00023242"/>
    </source>
</evidence>
<comment type="subcellular location">
    <subcellularLocation>
        <location evidence="2">Cytoplasm</location>
    </subcellularLocation>
    <subcellularLocation>
        <location evidence="1">Nucleus</location>
    </subcellularLocation>
</comment>
<evidence type="ECO:0000259" key="10">
    <source>
        <dbReference type="PROSITE" id="PS50280"/>
    </source>
</evidence>